<evidence type="ECO:0000256" key="6">
    <source>
        <dbReference type="ARBA" id="ARBA00029677"/>
    </source>
</evidence>
<reference evidence="10" key="1">
    <citation type="submission" date="2024-06" db="EMBL/GenBank/DDBJ databases">
        <authorList>
            <person name="Liu X."/>
            <person name="Lenzi L."/>
            <person name="Haldenby T S."/>
            <person name="Uol C."/>
        </authorList>
    </citation>
    <scope>NUCLEOTIDE SEQUENCE</scope>
</reference>
<organism evidence="10 11">
    <name type="scientific">Calicophoron daubneyi</name>
    <name type="common">Rumen fluke</name>
    <name type="synonym">Paramphistomum daubneyi</name>
    <dbReference type="NCBI Taxonomy" id="300641"/>
    <lineage>
        <taxon>Eukaryota</taxon>
        <taxon>Metazoa</taxon>
        <taxon>Spiralia</taxon>
        <taxon>Lophotrochozoa</taxon>
        <taxon>Platyhelminthes</taxon>
        <taxon>Trematoda</taxon>
        <taxon>Digenea</taxon>
        <taxon>Plagiorchiida</taxon>
        <taxon>Pronocephalata</taxon>
        <taxon>Paramphistomoidea</taxon>
        <taxon>Paramphistomidae</taxon>
        <taxon>Calicophoron</taxon>
    </lineage>
</organism>
<dbReference type="Pfam" id="PF09764">
    <property type="entry name" value="Nt_Gln_amidase"/>
    <property type="match status" value="1"/>
</dbReference>
<evidence type="ECO:0000256" key="5">
    <source>
        <dbReference type="ARBA" id="ARBA00022801"/>
    </source>
</evidence>
<evidence type="ECO:0000313" key="11">
    <source>
        <dbReference type="Proteomes" id="UP001497525"/>
    </source>
</evidence>
<feature type="domain" description="Protein N-terminal glutamine amidohydrolase alpha beta roll" evidence="9">
    <location>
        <begin position="8"/>
        <end position="192"/>
    </location>
</feature>
<accession>A0AAV2TUR9</accession>
<keyword evidence="5 8" id="KW-0378">Hydrolase</keyword>
<evidence type="ECO:0000259" key="9">
    <source>
        <dbReference type="Pfam" id="PF09764"/>
    </source>
</evidence>
<dbReference type="Proteomes" id="UP001497525">
    <property type="component" value="Unassembled WGS sequence"/>
</dbReference>
<gene>
    <name evidence="10" type="ORF">CDAUBV1_LOCUS16455</name>
</gene>
<comment type="subunit">
    <text evidence="2 8">Monomer.</text>
</comment>
<comment type="function">
    <text evidence="8">Mediates the side-chain deamidation of N-terminal glutamine residues to glutamate, an important step in N-end rule pathway of protein degradation. Conversion of the resulting N-terminal glutamine to glutamate renders the protein susceptible to arginylation, polyubiquitination and degradation as specified by the N-end rule. Does not act on substrates with internal or C-terminal glutamine and does not act on non-glutamine residues in any position.</text>
</comment>
<comment type="caution">
    <text evidence="10">The sequence shown here is derived from an EMBL/GenBank/DDBJ whole genome shotgun (WGS) entry which is preliminary data.</text>
</comment>
<dbReference type="EMBL" id="CAXLJL010000822">
    <property type="protein sequence ID" value="CAL5141194.1"/>
    <property type="molecule type" value="Genomic_DNA"/>
</dbReference>
<dbReference type="GO" id="GO:0008418">
    <property type="term" value="F:protein-N-terminal asparagine amidohydrolase activity"/>
    <property type="evidence" value="ECO:0007669"/>
    <property type="project" value="UniProtKB-UniRule"/>
</dbReference>
<name>A0AAV2TUR9_CALDB</name>
<dbReference type="Gene3D" id="3.10.620.10">
    <property type="entry name" value="Protein N-terminal glutamine amidohydrolase, alpha beta roll"/>
    <property type="match status" value="1"/>
</dbReference>
<dbReference type="PANTHER" id="PTHR13035:SF0">
    <property type="entry name" value="PROTEIN N-TERMINAL GLUTAMINE AMIDOHYDROLASE"/>
    <property type="match status" value="1"/>
</dbReference>
<evidence type="ECO:0000313" key="10">
    <source>
        <dbReference type="EMBL" id="CAL5141194.1"/>
    </source>
</evidence>
<evidence type="ECO:0000256" key="3">
    <source>
        <dbReference type="ARBA" id="ARBA00012718"/>
    </source>
</evidence>
<evidence type="ECO:0000256" key="4">
    <source>
        <dbReference type="ARBA" id="ARBA00021247"/>
    </source>
</evidence>
<dbReference type="AlphaFoldDB" id="A0AAV2TUR9"/>
<comment type="catalytic activity">
    <reaction evidence="7 8">
        <text>N-terminal L-glutaminyl-[protein] + H2O = N-terminal L-glutamyl-[protein] + NH4(+)</text>
        <dbReference type="Rhea" id="RHEA:50680"/>
        <dbReference type="Rhea" id="RHEA-COMP:12668"/>
        <dbReference type="Rhea" id="RHEA-COMP:12777"/>
        <dbReference type="ChEBI" id="CHEBI:15377"/>
        <dbReference type="ChEBI" id="CHEBI:28938"/>
        <dbReference type="ChEBI" id="CHEBI:64721"/>
        <dbReference type="ChEBI" id="CHEBI:64722"/>
        <dbReference type="EC" id="3.5.1.122"/>
    </reaction>
</comment>
<evidence type="ECO:0000256" key="1">
    <source>
        <dbReference type="ARBA" id="ARBA00008985"/>
    </source>
</evidence>
<dbReference type="GO" id="GO:0005634">
    <property type="term" value="C:nucleus"/>
    <property type="evidence" value="ECO:0007669"/>
    <property type="project" value="TreeGrafter"/>
</dbReference>
<dbReference type="EC" id="3.5.1.122" evidence="3 8"/>
<comment type="similarity">
    <text evidence="1 8">Belongs to the NTAQ1 family.</text>
</comment>
<evidence type="ECO:0000256" key="2">
    <source>
        <dbReference type="ARBA" id="ARBA00011245"/>
    </source>
</evidence>
<dbReference type="InterPro" id="IPR037132">
    <property type="entry name" value="N_Gln_amidohydro_ab_roll_sf"/>
</dbReference>
<dbReference type="InterPro" id="IPR023128">
    <property type="entry name" value="Prot_N_Gln_amidohydro_ab_roll"/>
</dbReference>
<dbReference type="GO" id="GO:0070773">
    <property type="term" value="F:protein-N-terminal glutamine amidohydrolase activity"/>
    <property type="evidence" value="ECO:0007669"/>
    <property type="project" value="UniProtKB-UniRule"/>
</dbReference>
<dbReference type="GO" id="GO:0005829">
    <property type="term" value="C:cytosol"/>
    <property type="evidence" value="ECO:0007669"/>
    <property type="project" value="TreeGrafter"/>
</dbReference>
<evidence type="ECO:0000256" key="8">
    <source>
        <dbReference type="RuleBase" id="RU367082"/>
    </source>
</evidence>
<protein>
    <recommendedName>
        <fullName evidence="4 8">Protein N-terminal glutamine amidohydrolase</fullName>
        <ecNumber evidence="3 8">3.5.1.122</ecNumber>
    </recommendedName>
    <alternativeName>
        <fullName evidence="6 8">Protein NH2-terminal glutamine deamidase</fullName>
    </alternativeName>
</protein>
<sequence>MRREEFMYTPNYCEENIYTLLQRLKETQPDGDFYVLFISNPSASVAIFRQLKGSPDLDGLVVWDYHVVLLQGPKASSVVYDFDTTLAFPTSFKTYFELALRSNSQIPIHLQRLYRLIAANLYLEHFSSDRRHMRRQDGSWIAPPPANKCIRGSRAASEHTLPNYLDMTFNPHPLLTSEPYGSVIHEYNLLERFF</sequence>
<dbReference type="PANTHER" id="PTHR13035">
    <property type="entry name" value="PROTEIN N-TERMINAL GLUTAMINE AMIDOHYDROLASE"/>
    <property type="match status" value="1"/>
</dbReference>
<proteinExistence type="inferred from homology"/>
<evidence type="ECO:0000256" key="7">
    <source>
        <dbReference type="ARBA" id="ARBA00048768"/>
    </source>
</evidence>
<dbReference type="InterPro" id="IPR039733">
    <property type="entry name" value="NTAQ1"/>
</dbReference>